<organism evidence="1">
    <name type="scientific">Rhizophora mucronata</name>
    <name type="common">Asiatic mangrove</name>
    <dbReference type="NCBI Taxonomy" id="61149"/>
    <lineage>
        <taxon>Eukaryota</taxon>
        <taxon>Viridiplantae</taxon>
        <taxon>Streptophyta</taxon>
        <taxon>Embryophyta</taxon>
        <taxon>Tracheophyta</taxon>
        <taxon>Spermatophyta</taxon>
        <taxon>Magnoliopsida</taxon>
        <taxon>eudicotyledons</taxon>
        <taxon>Gunneridae</taxon>
        <taxon>Pentapetalae</taxon>
        <taxon>rosids</taxon>
        <taxon>fabids</taxon>
        <taxon>Malpighiales</taxon>
        <taxon>Rhizophoraceae</taxon>
        <taxon>Rhizophora</taxon>
    </lineage>
</organism>
<protein>
    <submittedName>
        <fullName evidence="1">Uncharacterized protein</fullName>
    </submittedName>
</protein>
<proteinExistence type="predicted"/>
<accession>A0A2P2J2L2</accession>
<sequence length="16" mass="1992">MHGKKENNLMKLVFRF</sequence>
<dbReference type="AlphaFoldDB" id="A0A2P2J2L2"/>
<dbReference type="EMBL" id="GGEC01007241">
    <property type="protein sequence ID" value="MBW87724.1"/>
    <property type="molecule type" value="Transcribed_RNA"/>
</dbReference>
<name>A0A2P2J2L2_RHIMU</name>
<reference evidence="1" key="1">
    <citation type="submission" date="2018-02" db="EMBL/GenBank/DDBJ databases">
        <title>Rhizophora mucronata_Transcriptome.</title>
        <authorList>
            <person name="Meera S.P."/>
            <person name="Sreeshan A."/>
            <person name="Augustine A."/>
        </authorList>
    </citation>
    <scope>NUCLEOTIDE SEQUENCE</scope>
    <source>
        <tissue evidence="1">Leaf</tissue>
    </source>
</reference>
<evidence type="ECO:0000313" key="1">
    <source>
        <dbReference type="EMBL" id="MBW87724.1"/>
    </source>
</evidence>